<evidence type="ECO:0000313" key="5">
    <source>
        <dbReference type="Proteomes" id="UP000838749"/>
    </source>
</evidence>
<keyword evidence="2" id="KW-0472">Membrane</keyword>
<keyword evidence="2" id="KW-1133">Transmembrane helix</keyword>
<dbReference type="Proteomes" id="UP000838749">
    <property type="component" value="Unassembled WGS sequence"/>
</dbReference>
<organism evidence="4 5">
    <name type="scientific">Paenibacillus pseudetheri</name>
    <dbReference type="NCBI Taxonomy" id="2897682"/>
    <lineage>
        <taxon>Bacteria</taxon>
        <taxon>Bacillati</taxon>
        <taxon>Bacillota</taxon>
        <taxon>Bacilli</taxon>
        <taxon>Bacillales</taxon>
        <taxon>Paenibacillaceae</taxon>
        <taxon>Paenibacillus</taxon>
    </lineage>
</organism>
<feature type="transmembrane region" description="Helical" evidence="2">
    <location>
        <begin position="58"/>
        <end position="79"/>
    </location>
</feature>
<dbReference type="PANTHER" id="PTHR42709">
    <property type="entry name" value="ALKALINE PHOSPHATASE LIKE PROTEIN"/>
    <property type="match status" value="1"/>
</dbReference>
<evidence type="ECO:0000256" key="2">
    <source>
        <dbReference type="SAM" id="Phobius"/>
    </source>
</evidence>
<evidence type="ECO:0000259" key="3">
    <source>
        <dbReference type="Pfam" id="PF09335"/>
    </source>
</evidence>
<evidence type="ECO:0000256" key="1">
    <source>
        <dbReference type="ARBA" id="ARBA00010792"/>
    </source>
</evidence>
<accession>A0ABM9BC68</accession>
<gene>
    <name evidence="4" type="ORF">PAECIP111894_02472</name>
</gene>
<dbReference type="InterPro" id="IPR032816">
    <property type="entry name" value="VTT_dom"/>
</dbReference>
<feature type="transmembrane region" description="Helical" evidence="2">
    <location>
        <begin position="115"/>
        <end position="139"/>
    </location>
</feature>
<comment type="similarity">
    <text evidence="1">Belongs to the DedA family.</text>
</comment>
<feature type="transmembrane region" description="Helical" evidence="2">
    <location>
        <begin position="179"/>
        <end position="198"/>
    </location>
</feature>
<name>A0ABM9BC68_9BACL</name>
<dbReference type="PANTHER" id="PTHR42709:SF9">
    <property type="entry name" value="ALKALINE PHOSPHATASE LIKE PROTEIN"/>
    <property type="match status" value="1"/>
</dbReference>
<reference evidence="4" key="1">
    <citation type="submission" date="2021-12" db="EMBL/GenBank/DDBJ databases">
        <authorList>
            <person name="Criscuolo A."/>
        </authorList>
    </citation>
    <scope>NUCLEOTIDE SEQUENCE</scope>
    <source>
        <strain evidence="4">CIP111894</strain>
    </source>
</reference>
<feature type="domain" description="VTT" evidence="3">
    <location>
        <begin position="38"/>
        <end position="164"/>
    </location>
</feature>
<keyword evidence="5" id="KW-1185">Reference proteome</keyword>
<comment type="caution">
    <text evidence="4">The sequence shown here is derived from an EMBL/GenBank/DDBJ whole genome shotgun (WGS) entry which is preliminary data.</text>
</comment>
<proteinExistence type="inferred from homology"/>
<sequence>MESDNLMEMLSFIQELFTKYGYSVLFFGLLLEFVALPFPGETTMAFAGFLSYTGRLDFFTLIVVAFAGTTAGMTLTYFVGLKAGMPFIQRYGKWFLFSPTKLEKTQKWFEKYGSFLIFIGYFIPGVRHFTGYFAGIIALPFRKFALYAYSGAVFWVVLFLSIGKVFGPQWMGIFHLFESYALWIISGGAVITALVIIYRYRKNIRDRLFPGKAATRIQAKIKKPSKER</sequence>
<feature type="transmembrane region" description="Helical" evidence="2">
    <location>
        <begin position="146"/>
        <end position="167"/>
    </location>
</feature>
<keyword evidence="2" id="KW-0812">Transmembrane</keyword>
<feature type="transmembrane region" description="Helical" evidence="2">
    <location>
        <begin position="20"/>
        <end position="38"/>
    </location>
</feature>
<evidence type="ECO:0000313" key="4">
    <source>
        <dbReference type="EMBL" id="CAH1056319.1"/>
    </source>
</evidence>
<dbReference type="EMBL" id="CAKMAB010000011">
    <property type="protein sequence ID" value="CAH1056319.1"/>
    <property type="molecule type" value="Genomic_DNA"/>
</dbReference>
<protein>
    <recommendedName>
        <fullName evidence="3">VTT domain-containing protein</fullName>
    </recommendedName>
</protein>
<dbReference type="Pfam" id="PF09335">
    <property type="entry name" value="VTT_dom"/>
    <property type="match status" value="1"/>
</dbReference>
<dbReference type="InterPro" id="IPR051311">
    <property type="entry name" value="DedA_domain"/>
</dbReference>